<dbReference type="GO" id="GO:0032259">
    <property type="term" value="P:methylation"/>
    <property type="evidence" value="ECO:0007669"/>
    <property type="project" value="UniProtKB-KW"/>
</dbReference>
<sequence length="273" mass="28537">MADMEEKVRAHYNAEGLIDRIKGALAATGSGDAKVTPDQLAGFDQFHTRGLPATLALAEATRLVTGELVLDLGCGLGGPARVLADRFGVSVVGIDLSAPFIEAGDYLTGRCGLEDVVSLAVGDATNPQVADASFDAVFLQHVAMNIADRAGLYAAIHRVLKPGGRFASYDVVRGEGDLHFPVPWSREPETSHLLNPAETVAAIAAAGFEIDLDRDDTGTVMEWFAQVTAAGGPPPGPSLALVIGADFPLVTGNLARNLREGRAGIRTIVARKS</sequence>
<organism evidence="3 4">
    <name type="scientific">Qipengyuania qiaonensis</name>
    <dbReference type="NCBI Taxonomy" id="2867240"/>
    <lineage>
        <taxon>Bacteria</taxon>
        <taxon>Pseudomonadati</taxon>
        <taxon>Pseudomonadota</taxon>
        <taxon>Alphaproteobacteria</taxon>
        <taxon>Sphingomonadales</taxon>
        <taxon>Erythrobacteraceae</taxon>
        <taxon>Qipengyuania</taxon>
    </lineage>
</organism>
<dbReference type="CDD" id="cd02440">
    <property type="entry name" value="AdoMet_MTases"/>
    <property type="match status" value="1"/>
</dbReference>
<keyword evidence="3" id="KW-0489">Methyltransferase</keyword>
<evidence type="ECO:0000259" key="2">
    <source>
        <dbReference type="Pfam" id="PF08241"/>
    </source>
</evidence>
<feature type="domain" description="Methyltransferase type 11" evidence="2">
    <location>
        <begin position="70"/>
        <end position="167"/>
    </location>
</feature>
<gene>
    <name evidence="3" type="ORF">K3174_03935</name>
</gene>
<dbReference type="InterPro" id="IPR029063">
    <property type="entry name" value="SAM-dependent_MTases_sf"/>
</dbReference>
<protein>
    <submittedName>
        <fullName evidence="3">Class I SAM-dependent methyltransferase</fullName>
    </submittedName>
</protein>
<dbReference type="Gene3D" id="3.40.50.150">
    <property type="entry name" value="Vaccinia Virus protein VP39"/>
    <property type="match status" value="1"/>
</dbReference>
<dbReference type="GO" id="GO:0008168">
    <property type="term" value="F:methyltransferase activity"/>
    <property type="evidence" value="ECO:0007669"/>
    <property type="project" value="UniProtKB-KW"/>
</dbReference>
<dbReference type="InterPro" id="IPR013216">
    <property type="entry name" value="Methyltransf_11"/>
</dbReference>
<evidence type="ECO:0000256" key="1">
    <source>
        <dbReference type="ARBA" id="ARBA00022679"/>
    </source>
</evidence>
<comment type="caution">
    <text evidence="3">The sequence shown here is derived from an EMBL/GenBank/DDBJ whole genome shotgun (WGS) entry which is preliminary data.</text>
</comment>
<name>A0ABS7J320_9SPHN</name>
<dbReference type="EMBL" id="JAIGNO010000002">
    <property type="protein sequence ID" value="MBX7481667.1"/>
    <property type="molecule type" value="Genomic_DNA"/>
</dbReference>
<dbReference type="SUPFAM" id="SSF53335">
    <property type="entry name" value="S-adenosyl-L-methionine-dependent methyltransferases"/>
    <property type="match status" value="1"/>
</dbReference>
<evidence type="ECO:0000313" key="4">
    <source>
        <dbReference type="Proteomes" id="UP000755104"/>
    </source>
</evidence>
<dbReference type="Proteomes" id="UP000755104">
    <property type="component" value="Unassembled WGS sequence"/>
</dbReference>
<dbReference type="PANTHER" id="PTHR44068:SF11">
    <property type="entry name" value="GERANYL DIPHOSPHATE 2-C-METHYLTRANSFERASE"/>
    <property type="match status" value="1"/>
</dbReference>
<reference evidence="3 4" key="1">
    <citation type="submission" date="2021-08" db="EMBL/GenBank/DDBJ databases">
        <title>Comparative Genomics Analysis of the Genus Qipengyuania Reveals Extensive Genetic Diversity and Metabolic Versatility, Including the Description of Fifteen Novel Species.</title>
        <authorList>
            <person name="Liu Y."/>
        </authorList>
    </citation>
    <scope>NUCLEOTIDE SEQUENCE [LARGE SCALE GENOMIC DNA]</scope>
    <source>
        <strain evidence="3 4">6D47A</strain>
    </source>
</reference>
<dbReference type="InterPro" id="IPR050447">
    <property type="entry name" value="Erg6_SMT_methyltransf"/>
</dbReference>
<keyword evidence="1" id="KW-0808">Transferase</keyword>
<keyword evidence="4" id="KW-1185">Reference proteome</keyword>
<dbReference type="PANTHER" id="PTHR44068">
    <property type="entry name" value="ZGC:194242"/>
    <property type="match status" value="1"/>
</dbReference>
<accession>A0ABS7J320</accession>
<evidence type="ECO:0000313" key="3">
    <source>
        <dbReference type="EMBL" id="MBX7481667.1"/>
    </source>
</evidence>
<dbReference type="Pfam" id="PF08241">
    <property type="entry name" value="Methyltransf_11"/>
    <property type="match status" value="1"/>
</dbReference>
<proteinExistence type="predicted"/>